<keyword evidence="2" id="KW-1185">Reference proteome</keyword>
<dbReference type="InterPro" id="IPR017519">
    <property type="entry name" value="CHP03085"/>
</dbReference>
<comment type="caution">
    <text evidence="1">The sequence shown here is derived from an EMBL/GenBank/DDBJ whole genome shotgun (WGS) entry which is preliminary data.</text>
</comment>
<evidence type="ECO:0000313" key="1">
    <source>
        <dbReference type="EMBL" id="MBI8989101.1"/>
    </source>
</evidence>
<dbReference type="NCBIfam" id="TIGR03083">
    <property type="entry name" value="maleylpyruvate isomerase family mycothiol-dependent enzyme"/>
    <property type="match status" value="1"/>
</dbReference>
<evidence type="ECO:0000313" key="2">
    <source>
        <dbReference type="Proteomes" id="UP000645966"/>
    </source>
</evidence>
<dbReference type="SUPFAM" id="SSF109854">
    <property type="entry name" value="DinB/YfiT-like putative metalloenzymes"/>
    <property type="match status" value="1"/>
</dbReference>
<accession>A0A934I4U1</accession>
<organism evidence="1 2">
    <name type="scientific">Corynebacterium meridianum</name>
    <dbReference type="NCBI Taxonomy" id="2765363"/>
    <lineage>
        <taxon>Bacteria</taxon>
        <taxon>Bacillati</taxon>
        <taxon>Actinomycetota</taxon>
        <taxon>Actinomycetes</taxon>
        <taxon>Mycobacteriales</taxon>
        <taxon>Corynebacteriaceae</taxon>
        <taxon>Corynebacterium</taxon>
    </lineage>
</organism>
<sequence>MTFAATERAELGSLLLELGPAAPTLCEGWTTKDLAIHLLVRENRPDAAAGMFLPALRGHLRSVSEQVGSRDYADIVREWASGPPRFSPLRFLDAQVNAGEHFVHHEDVRRAQPEWEPRSFAAEDERTLLSVLHRIGARLLRNSDIPVIIDPDGAASFVAADRRGVARSGSDVVRVAGSAGEILLFCFGRKAARVTVTGDRDRIRFTSI</sequence>
<dbReference type="EMBL" id="JAEIOS010000011">
    <property type="protein sequence ID" value="MBI8989101.1"/>
    <property type="molecule type" value="Genomic_DNA"/>
</dbReference>
<name>A0A934I4U1_9CORY</name>
<proteinExistence type="predicted"/>
<dbReference type="RefSeq" id="WP_198738118.1">
    <property type="nucleotide sequence ID" value="NZ_JAEIOS010000011.1"/>
</dbReference>
<dbReference type="NCBIfam" id="TIGR03085">
    <property type="entry name" value="TIGR03085 family metal-binding protein"/>
    <property type="match status" value="1"/>
</dbReference>
<protein>
    <submittedName>
        <fullName evidence="1">TIGR03085 family protein</fullName>
    </submittedName>
</protein>
<dbReference type="InterPro" id="IPR034660">
    <property type="entry name" value="DinB/YfiT-like"/>
</dbReference>
<reference evidence="1" key="1">
    <citation type="submission" date="2020-12" db="EMBL/GenBank/DDBJ databases">
        <title>Genome public.</title>
        <authorList>
            <person name="Sun Q."/>
        </authorList>
    </citation>
    <scope>NUCLEOTIDE SEQUENCE</scope>
    <source>
        <strain evidence="1">CCM 8863</strain>
    </source>
</reference>
<dbReference type="InterPro" id="IPR017517">
    <property type="entry name" value="Maleyloyr_isom"/>
</dbReference>
<dbReference type="Proteomes" id="UP000645966">
    <property type="component" value="Unassembled WGS sequence"/>
</dbReference>
<dbReference type="AlphaFoldDB" id="A0A934I4U1"/>
<gene>
    <name evidence="1" type="ORF">JDV75_04925</name>
</gene>